<dbReference type="NCBIfam" id="NF005086">
    <property type="entry name" value="PRK06521.1"/>
    <property type="match status" value="1"/>
</dbReference>
<evidence type="ECO:0000256" key="8">
    <source>
        <dbReference type="SAM" id="Phobius"/>
    </source>
</evidence>
<feature type="transmembrane region" description="Helical" evidence="8">
    <location>
        <begin position="238"/>
        <end position="255"/>
    </location>
</feature>
<dbReference type="OrthoDB" id="9811798at2"/>
<feature type="transmembrane region" description="Helical" evidence="8">
    <location>
        <begin position="297"/>
        <end position="319"/>
    </location>
</feature>
<dbReference type="RefSeq" id="WP_008613819.1">
    <property type="nucleotide sequence ID" value="NZ_AONQ01000003.1"/>
</dbReference>
<evidence type="ECO:0000256" key="5">
    <source>
        <dbReference type="ARBA" id="ARBA00023002"/>
    </source>
</evidence>
<feature type="transmembrane region" description="Helical" evidence="8">
    <location>
        <begin position="58"/>
        <end position="74"/>
    </location>
</feature>
<feature type="transmembrane region" description="Helical" evidence="8">
    <location>
        <begin position="132"/>
        <end position="149"/>
    </location>
</feature>
<gene>
    <name evidence="10" type="ORF">H261_02231</name>
</gene>
<dbReference type="InterPro" id="IPR001750">
    <property type="entry name" value="ND/Mrp_TM"/>
</dbReference>
<dbReference type="PATRIC" id="fig|1244869.3.peg.442"/>
<dbReference type="AlphaFoldDB" id="M2ZWB4"/>
<evidence type="ECO:0000256" key="3">
    <source>
        <dbReference type="ARBA" id="ARBA00022692"/>
    </source>
</evidence>
<dbReference type="PRINTS" id="PR01437">
    <property type="entry name" value="NUOXDRDTASE4"/>
</dbReference>
<evidence type="ECO:0000256" key="1">
    <source>
        <dbReference type="ARBA" id="ARBA00004651"/>
    </source>
</evidence>
<dbReference type="GO" id="GO:0016491">
    <property type="term" value="F:oxidoreductase activity"/>
    <property type="evidence" value="ECO:0007669"/>
    <property type="project" value="UniProtKB-KW"/>
</dbReference>
<comment type="subcellular location">
    <subcellularLocation>
        <location evidence="1">Cell membrane</location>
        <topology evidence="1">Multi-pass membrane protein</topology>
    </subcellularLocation>
    <subcellularLocation>
        <location evidence="7">Membrane</location>
        <topology evidence="7">Multi-pass membrane protein</topology>
    </subcellularLocation>
</comment>
<dbReference type="GO" id="GO:0005886">
    <property type="term" value="C:plasma membrane"/>
    <property type="evidence" value="ECO:0007669"/>
    <property type="project" value="UniProtKB-SubCell"/>
</dbReference>
<evidence type="ECO:0000256" key="6">
    <source>
        <dbReference type="ARBA" id="ARBA00023136"/>
    </source>
</evidence>
<dbReference type="GO" id="GO:0042773">
    <property type="term" value="P:ATP synthesis coupled electron transport"/>
    <property type="evidence" value="ECO:0007669"/>
    <property type="project" value="InterPro"/>
</dbReference>
<feature type="transmembrane region" description="Helical" evidence="8">
    <location>
        <begin position="161"/>
        <end position="183"/>
    </location>
</feature>
<feature type="domain" description="NADH:quinone oxidoreductase/Mrp antiporter transmembrane" evidence="9">
    <location>
        <begin position="126"/>
        <end position="411"/>
    </location>
</feature>
<dbReference type="STRING" id="1244869.H261_02231"/>
<feature type="transmembrane region" description="Helical" evidence="8">
    <location>
        <begin position="339"/>
        <end position="359"/>
    </location>
</feature>
<name>M2ZWB4_9PROT</name>
<evidence type="ECO:0000256" key="2">
    <source>
        <dbReference type="ARBA" id="ARBA00022475"/>
    </source>
</evidence>
<evidence type="ECO:0000259" key="9">
    <source>
        <dbReference type="Pfam" id="PF00361"/>
    </source>
</evidence>
<dbReference type="eggNOG" id="COG0651">
    <property type="taxonomic scope" value="Bacteria"/>
</dbReference>
<dbReference type="GO" id="GO:0008137">
    <property type="term" value="F:NADH dehydrogenase (ubiquinone) activity"/>
    <property type="evidence" value="ECO:0007669"/>
    <property type="project" value="InterPro"/>
</dbReference>
<evidence type="ECO:0000256" key="4">
    <source>
        <dbReference type="ARBA" id="ARBA00022989"/>
    </source>
</evidence>
<dbReference type="Proteomes" id="UP000011744">
    <property type="component" value="Unassembled WGS sequence"/>
</dbReference>
<keyword evidence="3 7" id="KW-0812">Transmembrane</keyword>
<feature type="transmembrane region" description="Helical" evidence="8">
    <location>
        <begin position="267"/>
        <end position="290"/>
    </location>
</feature>
<feature type="transmembrane region" description="Helical" evidence="8">
    <location>
        <begin position="80"/>
        <end position="97"/>
    </location>
</feature>
<keyword evidence="4 8" id="KW-1133">Transmembrane helix</keyword>
<keyword evidence="6 8" id="KW-0472">Membrane</keyword>
<dbReference type="InterPro" id="IPR003918">
    <property type="entry name" value="NADH_UbQ_OxRdtase"/>
</dbReference>
<dbReference type="InterPro" id="IPR052175">
    <property type="entry name" value="ComplexI-like_HydComp"/>
</dbReference>
<evidence type="ECO:0000313" key="11">
    <source>
        <dbReference type="Proteomes" id="UP000011744"/>
    </source>
</evidence>
<organism evidence="10 11">
    <name type="scientific">Paramagnetospirillum caucaseum</name>
    <dbReference type="NCBI Taxonomy" id="1244869"/>
    <lineage>
        <taxon>Bacteria</taxon>
        <taxon>Pseudomonadati</taxon>
        <taxon>Pseudomonadota</taxon>
        <taxon>Alphaproteobacteria</taxon>
        <taxon>Rhodospirillales</taxon>
        <taxon>Magnetospirillaceae</taxon>
        <taxon>Paramagnetospirillum</taxon>
    </lineage>
</organism>
<dbReference type="Pfam" id="PF00361">
    <property type="entry name" value="Proton_antipo_M"/>
    <property type="match status" value="1"/>
</dbReference>
<feature type="transmembrane region" description="Helical" evidence="8">
    <location>
        <begin position="526"/>
        <end position="546"/>
    </location>
</feature>
<dbReference type="PANTHER" id="PTHR42682">
    <property type="entry name" value="HYDROGENASE-4 COMPONENT F"/>
    <property type="match status" value="1"/>
</dbReference>
<feature type="transmembrane region" description="Helical" evidence="8">
    <location>
        <begin position="425"/>
        <end position="450"/>
    </location>
</feature>
<proteinExistence type="predicted"/>
<accession>M2ZWB4</accession>
<feature type="transmembrane region" description="Helical" evidence="8">
    <location>
        <begin position="648"/>
        <end position="665"/>
    </location>
</feature>
<keyword evidence="5" id="KW-0560">Oxidoreductase</keyword>
<keyword evidence="2" id="KW-1003">Cell membrane</keyword>
<feature type="transmembrane region" description="Helical" evidence="8">
    <location>
        <begin position="203"/>
        <end position="226"/>
    </location>
</feature>
<reference evidence="10 11" key="1">
    <citation type="journal article" date="2014" name="Genome Announc.">
        <title>Draft Genome Sequence of Magnetospirillum sp. Strain SO-1, a Freshwater Magnetotactic Bacterium Isolated from the Ol'khovka River, Russia.</title>
        <authorList>
            <person name="Grouzdev D.S."/>
            <person name="Dziuba M.V."/>
            <person name="Sukhacheva M.S."/>
            <person name="Mardanov A.V."/>
            <person name="Beletskiy A.V."/>
            <person name="Kuznetsov B.B."/>
            <person name="Skryabin K.G."/>
        </authorList>
    </citation>
    <scope>NUCLEOTIDE SEQUENCE [LARGE SCALE GENOMIC DNA]</scope>
    <source>
        <strain evidence="10 11">SO-1</strain>
    </source>
</reference>
<dbReference type="PANTHER" id="PTHR42682:SF3">
    <property type="entry name" value="FORMATE HYDROGENLYASE SUBUNIT 3-RELATED"/>
    <property type="match status" value="1"/>
</dbReference>
<keyword evidence="11" id="KW-1185">Reference proteome</keyword>
<dbReference type="EMBL" id="AONQ01000003">
    <property type="protein sequence ID" value="EME71712.1"/>
    <property type="molecule type" value="Genomic_DNA"/>
</dbReference>
<feature type="transmembrane region" description="Helical" evidence="8">
    <location>
        <begin position="29"/>
        <end position="46"/>
    </location>
</feature>
<evidence type="ECO:0000313" key="10">
    <source>
        <dbReference type="EMBL" id="EME71712.1"/>
    </source>
</evidence>
<protein>
    <submittedName>
        <fullName evidence="10">Hydrogenase 4 subunit B</fullName>
    </submittedName>
</protein>
<comment type="caution">
    <text evidence="10">The sequence shown here is derived from an EMBL/GenBank/DDBJ whole genome shotgun (WGS) entry which is preliminary data.</text>
</comment>
<evidence type="ECO:0000256" key="7">
    <source>
        <dbReference type="RuleBase" id="RU000320"/>
    </source>
</evidence>
<sequence length="669" mass="71232">MLIAAALSALLALAVLGVAAGAEMWRHRLIYFCCMIASLVLLAGGIKHLGQTPGTGPAIVLPIGLPWLAAHFRLDNLSALFMVVVNLAAAATSAYGIGYCSHLPEPRRVTPFYPLFLFGMNAVLIADDAFMFLVAWEFMSLASWLLVLADHKNAENRHAAFVYLVMACFGTFCLLTCFGLMAGGEGAYSFPAMRAAKLDGVSGFLVVLLALLGAGSKAGLVPLHAWLPLAHPAAPSHVSALMSGVMTKVALYGLIRILFDLHGEVNWAWGAVMMVIGGITAVMGVLYAILQDDLKKLLAYSTVENIGVVMIGLGLAIAFKGSGEKTLAALALVAGLYHIVNHSIFKTLWFLSAGAVITATGERDLGKLGGLAKRMPWNGVAALVGALAIAALPPLNGFVSEWLIFQSLFKGPSLPHWAMKFGVPVVGAMLALAAALAAACFVRAYGIAFLGRPRSQAAAEAHQVPASMRLTVAFLAVMCVVLGAIPVTVTDALSHVVTPLTGVQFAVSADLGWPWLSPVSSTRGSYSGTVLVMTGLGLCAVTLMLARLLGTSRLRRADAWDCGHKEDIPQSQYTGQSFSQPLRRVFCASIFAARESVDMPDPGDNRPAELKVRVIDPIWVGLYATIGRAVDFIADLVNRIQYLTVRRYLLMMFTTLVLMLLVVAVRQNQ</sequence>
<feature type="transmembrane region" description="Helical" evidence="8">
    <location>
        <begin position="380"/>
        <end position="405"/>
    </location>
</feature>
<feature type="transmembrane region" description="Helical" evidence="8">
    <location>
        <begin position="470"/>
        <end position="489"/>
    </location>
</feature>